<gene>
    <name evidence="2" type="ORF">FHU39_004425</name>
</gene>
<dbReference type="InterPro" id="IPR000835">
    <property type="entry name" value="HTH_MarR-typ"/>
</dbReference>
<dbReference type="GO" id="GO:0003677">
    <property type="term" value="F:DNA binding"/>
    <property type="evidence" value="ECO:0007669"/>
    <property type="project" value="UniProtKB-KW"/>
</dbReference>
<dbReference type="InterPro" id="IPR036388">
    <property type="entry name" value="WH-like_DNA-bd_sf"/>
</dbReference>
<dbReference type="PRINTS" id="PR00598">
    <property type="entry name" value="HTHMARR"/>
</dbReference>
<dbReference type="GO" id="GO:0006950">
    <property type="term" value="P:response to stress"/>
    <property type="evidence" value="ECO:0007669"/>
    <property type="project" value="TreeGrafter"/>
</dbReference>
<comment type="caution">
    <text evidence="2">The sequence shown here is derived from an EMBL/GenBank/DDBJ whole genome shotgun (WGS) entry which is preliminary data.</text>
</comment>
<organism evidence="2 3">
    <name type="scientific">Flexivirga oryzae</name>
    <dbReference type="NCBI Taxonomy" id="1794944"/>
    <lineage>
        <taxon>Bacteria</taxon>
        <taxon>Bacillati</taxon>
        <taxon>Actinomycetota</taxon>
        <taxon>Actinomycetes</taxon>
        <taxon>Micrococcales</taxon>
        <taxon>Dermacoccaceae</taxon>
        <taxon>Flexivirga</taxon>
    </lineage>
</organism>
<dbReference type="InterPro" id="IPR036390">
    <property type="entry name" value="WH_DNA-bd_sf"/>
</dbReference>
<dbReference type="RefSeq" id="WP_183322834.1">
    <property type="nucleotide sequence ID" value="NZ_JACHVQ010000005.1"/>
</dbReference>
<evidence type="ECO:0000313" key="3">
    <source>
        <dbReference type="Proteomes" id="UP000559182"/>
    </source>
</evidence>
<dbReference type="SUPFAM" id="SSF46785">
    <property type="entry name" value="Winged helix' DNA-binding domain"/>
    <property type="match status" value="1"/>
</dbReference>
<dbReference type="AlphaFoldDB" id="A0A839NDI0"/>
<dbReference type="Gene3D" id="1.10.10.10">
    <property type="entry name" value="Winged helix-like DNA-binding domain superfamily/Winged helix DNA-binding domain"/>
    <property type="match status" value="1"/>
</dbReference>
<protein>
    <submittedName>
        <fullName evidence="2">DNA-binding MarR family transcriptional regulator</fullName>
    </submittedName>
</protein>
<dbReference type="InterPro" id="IPR039422">
    <property type="entry name" value="MarR/SlyA-like"/>
</dbReference>
<dbReference type="SMART" id="SM00347">
    <property type="entry name" value="HTH_MARR"/>
    <property type="match status" value="1"/>
</dbReference>
<reference evidence="2 3" key="1">
    <citation type="submission" date="2020-08" db="EMBL/GenBank/DDBJ databases">
        <title>Sequencing the genomes of 1000 actinobacteria strains.</title>
        <authorList>
            <person name="Klenk H.-P."/>
        </authorList>
    </citation>
    <scope>NUCLEOTIDE SEQUENCE [LARGE SCALE GENOMIC DNA]</scope>
    <source>
        <strain evidence="2 3">DSM 105369</strain>
    </source>
</reference>
<dbReference type="GO" id="GO:0003700">
    <property type="term" value="F:DNA-binding transcription factor activity"/>
    <property type="evidence" value="ECO:0007669"/>
    <property type="project" value="InterPro"/>
</dbReference>
<dbReference type="EMBL" id="JACHVQ010000005">
    <property type="protein sequence ID" value="MBB2894383.1"/>
    <property type="molecule type" value="Genomic_DNA"/>
</dbReference>
<keyword evidence="3" id="KW-1185">Reference proteome</keyword>
<name>A0A839NDI0_9MICO</name>
<dbReference type="PROSITE" id="PS50995">
    <property type="entry name" value="HTH_MARR_2"/>
    <property type="match status" value="1"/>
</dbReference>
<dbReference type="Proteomes" id="UP000559182">
    <property type="component" value="Unassembled WGS sequence"/>
</dbReference>
<evidence type="ECO:0000259" key="1">
    <source>
        <dbReference type="PROSITE" id="PS50995"/>
    </source>
</evidence>
<dbReference type="PANTHER" id="PTHR33164">
    <property type="entry name" value="TRANSCRIPTIONAL REGULATOR, MARR FAMILY"/>
    <property type="match status" value="1"/>
</dbReference>
<dbReference type="PANTHER" id="PTHR33164:SF99">
    <property type="entry name" value="MARR FAMILY REGULATORY PROTEIN"/>
    <property type="match status" value="1"/>
</dbReference>
<dbReference type="Pfam" id="PF12802">
    <property type="entry name" value="MarR_2"/>
    <property type="match status" value="1"/>
</dbReference>
<feature type="domain" description="HTH marR-type" evidence="1">
    <location>
        <begin position="15"/>
        <end position="147"/>
    </location>
</feature>
<keyword evidence="2" id="KW-0238">DNA-binding</keyword>
<proteinExistence type="predicted"/>
<accession>A0A839NDI0</accession>
<evidence type="ECO:0000313" key="2">
    <source>
        <dbReference type="EMBL" id="MBB2894383.1"/>
    </source>
</evidence>
<sequence>MTPRQKRSASAPSPAVQGWNDLIALHTAIEQTTNKALRRLGLAGSDFRALAMLAHAPEHEVRLLDLADALSLNQSSVSRLVDRLESAGLARRESCGDDRRGVYVVITDDGSQSYQAAAPAFEQALADALTAAEHDSRLKSLSRSVRSGGRSAR</sequence>